<accession>A0A8J8P8S8</accession>
<evidence type="ECO:0000256" key="1">
    <source>
        <dbReference type="SAM" id="MobiDB-lite"/>
    </source>
</evidence>
<gene>
    <name evidence="2" type="ORF">FGO68_gene5584</name>
</gene>
<dbReference type="Proteomes" id="UP000785679">
    <property type="component" value="Unassembled WGS sequence"/>
</dbReference>
<dbReference type="AlphaFoldDB" id="A0A8J8P8S8"/>
<evidence type="ECO:0000313" key="3">
    <source>
        <dbReference type="Proteomes" id="UP000785679"/>
    </source>
</evidence>
<dbReference type="EMBL" id="RRYP01000068">
    <property type="protein sequence ID" value="TNV88125.1"/>
    <property type="molecule type" value="Genomic_DNA"/>
</dbReference>
<feature type="region of interest" description="Disordered" evidence="1">
    <location>
        <begin position="64"/>
        <end position="84"/>
    </location>
</feature>
<name>A0A8J8P8S8_HALGN</name>
<keyword evidence="3" id="KW-1185">Reference proteome</keyword>
<proteinExistence type="predicted"/>
<evidence type="ECO:0000313" key="2">
    <source>
        <dbReference type="EMBL" id="TNV88125.1"/>
    </source>
</evidence>
<reference evidence="2" key="1">
    <citation type="submission" date="2019-06" db="EMBL/GenBank/DDBJ databases">
        <authorList>
            <person name="Zheng W."/>
        </authorList>
    </citation>
    <scope>NUCLEOTIDE SEQUENCE</scope>
    <source>
        <strain evidence="2">QDHG01</strain>
    </source>
</reference>
<protein>
    <submittedName>
        <fullName evidence="2">Uncharacterized protein</fullName>
    </submittedName>
</protein>
<comment type="caution">
    <text evidence="2">The sequence shown here is derived from an EMBL/GenBank/DDBJ whole genome shotgun (WGS) entry which is preliminary data.</text>
</comment>
<organism evidence="2 3">
    <name type="scientific">Halteria grandinella</name>
    <dbReference type="NCBI Taxonomy" id="5974"/>
    <lineage>
        <taxon>Eukaryota</taxon>
        <taxon>Sar</taxon>
        <taxon>Alveolata</taxon>
        <taxon>Ciliophora</taxon>
        <taxon>Intramacronucleata</taxon>
        <taxon>Spirotrichea</taxon>
        <taxon>Stichotrichia</taxon>
        <taxon>Sporadotrichida</taxon>
        <taxon>Halteriidae</taxon>
        <taxon>Halteria</taxon>
    </lineage>
</organism>
<sequence>MNKDLFGLTSSHHMALEAAIRRIKVILQEKREERKTLAEMASANNNNLAGMEMVSRSENLPFRSAFDRDSRPDSSGNSPAGNRLLSGFGKAMKKSLQIKSGGVSLHQGFDRLTNLLINEQERKGGTQTGLLTPADIISMASKRLEIFKHKSSHTVAQGKAPSGSGST</sequence>